<dbReference type="EMBL" id="JASPKZ010007372">
    <property type="protein sequence ID" value="KAJ9584701.1"/>
    <property type="molecule type" value="Genomic_DNA"/>
</dbReference>
<keyword evidence="3" id="KW-1185">Reference proteome</keyword>
<gene>
    <name evidence="2" type="ORF">L9F63_020962</name>
</gene>
<name>A0AAD7ZQH4_DIPPU</name>
<protein>
    <submittedName>
        <fullName evidence="2">Uncharacterized protein</fullName>
    </submittedName>
</protein>
<evidence type="ECO:0000313" key="3">
    <source>
        <dbReference type="Proteomes" id="UP001233999"/>
    </source>
</evidence>
<evidence type="ECO:0000313" key="2">
    <source>
        <dbReference type="EMBL" id="KAJ9584701.1"/>
    </source>
</evidence>
<accession>A0AAD7ZQH4</accession>
<dbReference type="AlphaFoldDB" id="A0AAD7ZQH4"/>
<sequence>ARYAARFQTTSGNGSSKEPKSTKELLSQSSSVTTHLSSQGSVDLFQTLYTKKNFFKNANHVQRMDYHVLQSQYMKLMI</sequence>
<reference evidence="2" key="2">
    <citation type="submission" date="2023-05" db="EMBL/GenBank/DDBJ databases">
        <authorList>
            <person name="Fouks B."/>
        </authorList>
    </citation>
    <scope>NUCLEOTIDE SEQUENCE</scope>
    <source>
        <strain evidence="2">Stay&amp;Tobe</strain>
        <tissue evidence="2">Testes</tissue>
    </source>
</reference>
<evidence type="ECO:0000256" key="1">
    <source>
        <dbReference type="SAM" id="MobiDB-lite"/>
    </source>
</evidence>
<proteinExistence type="predicted"/>
<dbReference type="Proteomes" id="UP001233999">
    <property type="component" value="Unassembled WGS sequence"/>
</dbReference>
<reference evidence="2" key="1">
    <citation type="journal article" date="2023" name="IScience">
        <title>Live-bearing cockroach genome reveals convergent evolutionary mechanisms linked to viviparity in insects and beyond.</title>
        <authorList>
            <person name="Fouks B."/>
            <person name="Harrison M.C."/>
            <person name="Mikhailova A.A."/>
            <person name="Marchal E."/>
            <person name="English S."/>
            <person name="Carruthers M."/>
            <person name="Jennings E.C."/>
            <person name="Chiamaka E.L."/>
            <person name="Frigard R.A."/>
            <person name="Pippel M."/>
            <person name="Attardo G.M."/>
            <person name="Benoit J.B."/>
            <person name="Bornberg-Bauer E."/>
            <person name="Tobe S.S."/>
        </authorList>
    </citation>
    <scope>NUCLEOTIDE SEQUENCE</scope>
    <source>
        <strain evidence="2">Stay&amp;Tobe</strain>
    </source>
</reference>
<feature type="region of interest" description="Disordered" evidence="1">
    <location>
        <begin position="1"/>
        <end position="29"/>
    </location>
</feature>
<feature type="compositionally biased region" description="Polar residues" evidence="1">
    <location>
        <begin position="7"/>
        <end position="16"/>
    </location>
</feature>
<comment type="caution">
    <text evidence="2">The sequence shown here is derived from an EMBL/GenBank/DDBJ whole genome shotgun (WGS) entry which is preliminary data.</text>
</comment>
<organism evidence="2 3">
    <name type="scientific">Diploptera punctata</name>
    <name type="common">Pacific beetle cockroach</name>
    <dbReference type="NCBI Taxonomy" id="6984"/>
    <lineage>
        <taxon>Eukaryota</taxon>
        <taxon>Metazoa</taxon>
        <taxon>Ecdysozoa</taxon>
        <taxon>Arthropoda</taxon>
        <taxon>Hexapoda</taxon>
        <taxon>Insecta</taxon>
        <taxon>Pterygota</taxon>
        <taxon>Neoptera</taxon>
        <taxon>Polyneoptera</taxon>
        <taxon>Dictyoptera</taxon>
        <taxon>Blattodea</taxon>
        <taxon>Blaberoidea</taxon>
        <taxon>Blaberidae</taxon>
        <taxon>Diplopterinae</taxon>
        <taxon>Diploptera</taxon>
    </lineage>
</organism>
<feature type="non-terminal residue" evidence="2">
    <location>
        <position position="1"/>
    </location>
</feature>
<feature type="non-terminal residue" evidence="2">
    <location>
        <position position="78"/>
    </location>
</feature>